<sequence length="204" mass="22172">MRGWRLETPDREEVSSVLNTASNTAVADIQELPPMVQTLHWVAPQSYLGDRVSSYGGFLTYQSKSFGIPSEGMTLIDRQPDVGNWRHGGTNRPVSRQEFMMVLAGLVGLRIRALYFTQSQRLSLGEVGLEEATDSGTGGPANTVEVCSCPPEYTGDSCEKCAPGFYREASGLYLGNCVPCECNGLADECEDGTGRCLVRTLMNS</sequence>
<dbReference type="InterPro" id="IPR000034">
    <property type="entry name" value="Laminin_IV"/>
</dbReference>
<keyword evidence="8" id="KW-1185">Reference proteome</keyword>
<dbReference type="SUPFAM" id="SSF57196">
    <property type="entry name" value="EGF/Laminin"/>
    <property type="match status" value="1"/>
</dbReference>
<evidence type="ECO:0000256" key="5">
    <source>
        <dbReference type="ARBA" id="ARBA00023292"/>
    </source>
</evidence>
<reference evidence="7 8" key="1">
    <citation type="submission" date="2021-06" db="EMBL/GenBank/DDBJ databases">
        <authorList>
            <person name="Palmer J.M."/>
        </authorList>
    </citation>
    <scope>NUCLEOTIDE SEQUENCE [LARGE SCALE GENOMIC DNA]</scope>
    <source>
        <strain evidence="7 8">GA_2019</strain>
        <tissue evidence="7">Muscle</tissue>
    </source>
</reference>
<dbReference type="InterPro" id="IPR002049">
    <property type="entry name" value="LE_dom"/>
</dbReference>
<dbReference type="EMBL" id="JAHRIO010070119">
    <property type="protein sequence ID" value="MEQ2180693.1"/>
    <property type="molecule type" value="Genomic_DNA"/>
</dbReference>
<comment type="caution">
    <text evidence="7">The sequence shown here is derived from an EMBL/GenBank/DDBJ whole genome shotgun (WGS) entry which is preliminary data.</text>
</comment>
<name>A0ABV0PB73_9TELE</name>
<dbReference type="PROSITE" id="PS01248">
    <property type="entry name" value="EGF_LAM_1"/>
    <property type="match status" value="1"/>
</dbReference>
<evidence type="ECO:0000313" key="8">
    <source>
        <dbReference type="Proteomes" id="UP001476798"/>
    </source>
</evidence>
<accession>A0ABV0PB73</accession>
<organism evidence="7 8">
    <name type="scientific">Goodea atripinnis</name>
    <dbReference type="NCBI Taxonomy" id="208336"/>
    <lineage>
        <taxon>Eukaryota</taxon>
        <taxon>Metazoa</taxon>
        <taxon>Chordata</taxon>
        <taxon>Craniata</taxon>
        <taxon>Vertebrata</taxon>
        <taxon>Euteleostomi</taxon>
        <taxon>Actinopterygii</taxon>
        <taxon>Neopterygii</taxon>
        <taxon>Teleostei</taxon>
        <taxon>Neoteleostei</taxon>
        <taxon>Acanthomorphata</taxon>
        <taxon>Ovalentaria</taxon>
        <taxon>Atherinomorphae</taxon>
        <taxon>Cyprinodontiformes</taxon>
        <taxon>Goodeidae</taxon>
        <taxon>Goodea</taxon>
    </lineage>
</organism>
<dbReference type="Proteomes" id="UP001476798">
    <property type="component" value="Unassembled WGS sequence"/>
</dbReference>
<keyword evidence="4" id="KW-0325">Glycoprotein</keyword>
<evidence type="ECO:0000313" key="7">
    <source>
        <dbReference type="EMBL" id="MEQ2180693.1"/>
    </source>
</evidence>
<dbReference type="CDD" id="cd00055">
    <property type="entry name" value="EGF_Lam"/>
    <property type="match status" value="1"/>
</dbReference>
<dbReference type="Pfam" id="PF00053">
    <property type="entry name" value="EGF_laminin"/>
    <property type="match status" value="1"/>
</dbReference>
<evidence type="ECO:0000256" key="3">
    <source>
        <dbReference type="ARBA" id="ARBA00023157"/>
    </source>
</evidence>
<dbReference type="PANTHER" id="PTHR10574">
    <property type="entry name" value="NETRIN/LAMININ-RELATED"/>
    <property type="match status" value="1"/>
</dbReference>
<keyword evidence="5" id="KW-0424">Laminin EGF-like domain</keyword>
<evidence type="ECO:0000256" key="4">
    <source>
        <dbReference type="ARBA" id="ARBA00023180"/>
    </source>
</evidence>
<dbReference type="PANTHER" id="PTHR10574:SF406">
    <property type="entry name" value="LAMININ SUBUNIT ALPHA 5"/>
    <property type="match status" value="1"/>
</dbReference>
<evidence type="ECO:0000256" key="2">
    <source>
        <dbReference type="ARBA" id="ARBA00022737"/>
    </source>
</evidence>
<keyword evidence="1" id="KW-0732">Signal</keyword>
<proteinExistence type="predicted"/>
<dbReference type="PROSITE" id="PS51115">
    <property type="entry name" value="LAMININ_IVA"/>
    <property type="match status" value="1"/>
</dbReference>
<dbReference type="SMART" id="SM00281">
    <property type="entry name" value="LamB"/>
    <property type="match status" value="1"/>
</dbReference>
<keyword evidence="2" id="KW-0677">Repeat</keyword>
<keyword evidence="3" id="KW-1015">Disulfide bond</keyword>
<dbReference type="InterPro" id="IPR050440">
    <property type="entry name" value="Laminin/Netrin_ECM"/>
</dbReference>
<protein>
    <recommendedName>
        <fullName evidence="6">Laminin IV type A domain-containing protein</fullName>
    </recommendedName>
</protein>
<dbReference type="Gene3D" id="2.10.25.10">
    <property type="entry name" value="Laminin"/>
    <property type="match status" value="1"/>
</dbReference>
<dbReference type="Pfam" id="PF00052">
    <property type="entry name" value="Laminin_B"/>
    <property type="match status" value="2"/>
</dbReference>
<evidence type="ECO:0000259" key="6">
    <source>
        <dbReference type="PROSITE" id="PS51115"/>
    </source>
</evidence>
<evidence type="ECO:0000256" key="1">
    <source>
        <dbReference type="ARBA" id="ARBA00022729"/>
    </source>
</evidence>
<feature type="domain" description="Laminin IV type A" evidence="6">
    <location>
        <begin position="1"/>
        <end position="146"/>
    </location>
</feature>
<gene>
    <name evidence="7" type="ORF">GOODEAATRI_003829</name>
</gene>